<dbReference type="EMBL" id="BGPR01008526">
    <property type="protein sequence ID" value="GBN34388.1"/>
    <property type="molecule type" value="Genomic_DNA"/>
</dbReference>
<accession>A0A4Y2N4M5</accession>
<name>A0A4Y2N4M5_ARAVE</name>
<reference evidence="1 2" key="1">
    <citation type="journal article" date="2019" name="Sci. Rep.">
        <title>Orb-weaving spider Araneus ventricosus genome elucidates the spidroin gene catalogue.</title>
        <authorList>
            <person name="Kono N."/>
            <person name="Nakamura H."/>
            <person name="Ohtoshi R."/>
            <person name="Moran D.A.P."/>
            <person name="Shinohara A."/>
            <person name="Yoshida Y."/>
            <person name="Fujiwara M."/>
            <person name="Mori M."/>
            <person name="Tomita M."/>
            <person name="Arakawa K."/>
        </authorList>
    </citation>
    <scope>NUCLEOTIDE SEQUENCE [LARGE SCALE GENOMIC DNA]</scope>
</reference>
<feature type="non-terminal residue" evidence="1">
    <location>
        <position position="45"/>
    </location>
</feature>
<protein>
    <submittedName>
        <fullName evidence="1">Uncharacterized protein</fullName>
    </submittedName>
</protein>
<evidence type="ECO:0000313" key="1">
    <source>
        <dbReference type="EMBL" id="GBN34388.1"/>
    </source>
</evidence>
<sequence length="45" mass="5450">MSSRPYFAEKSPTMWAWDRRGSDTSTFVWRRNLSSWMMVIVSNYK</sequence>
<evidence type="ECO:0000313" key="2">
    <source>
        <dbReference type="Proteomes" id="UP000499080"/>
    </source>
</evidence>
<organism evidence="1 2">
    <name type="scientific">Araneus ventricosus</name>
    <name type="common">Orbweaver spider</name>
    <name type="synonym">Epeira ventricosa</name>
    <dbReference type="NCBI Taxonomy" id="182803"/>
    <lineage>
        <taxon>Eukaryota</taxon>
        <taxon>Metazoa</taxon>
        <taxon>Ecdysozoa</taxon>
        <taxon>Arthropoda</taxon>
        <taxon>Chelicerata</taxon>
        <taxon>Arachnida</taxon>
        <taxon>Araneae</taxon>
        <taxon>Araneomorphae</taxon>
        <taxon>Entelegynae</taxon>
        <taxon>Araneoidea</taxon>
        <taxon>Araneidae</taxon>
        <taxon>Araneus</taxon>
    </lineage>
</organism>
<proteinExistence type="predicted"/>
<dbReference type="AlphaFoldDB" id="A0A4Y2N4M5"/>
<keyword evidence="2" id="KW-1185">Reference proteome</keyword>
<gene>
    <name evidence="1" type="ORF">AVEN_184979_1</name>
</gene>
<dbReference type="Proteomes" id="UP000499080">
    <property type="component" value="Unassembled WGS sequence"/>
</dbReference>
<comment type="caution">
    <text evidence="1">The sequence shown here is derived from an EMBL/GenBank/DDBJ whole genome shotgun (WGS) entry which is preliminary data.</text>
</comment>